<name>A0A0L6V0N8_9BASI</name>
<comment type="caution">
    <text evidence="2">The sequence shown here is derived from an EMBL/GenBank/DDBJ whole genome shotgun (WGS) entry which is preliminary data.</text>
</comment>
<dbReference type="STRING" id="27349.A0A0L6V0N8"/>
<dbReference type="OrthoDB" id="10545189at2759"/>
<keyword evidence="1" id="KW-0812">Transmembrane</keyword>
<evidence type="ECO:0000313" key="3">
    <source>
        <dbReference type="Proteomes" id="UP000037035"/>
    </source>
</evidence>
<accession>A0A0L6V0N8</accession>
<keyword evidence="3" id="KW-1185">Reference proteome</keyword>
<dbReference type="EMBL" id="LAVV01007921">
    <property type="protein sequence ID" value="KNZ54326.1"/>
    <property type="molecule type" value="Genomic_DNA"/>
</dbReference>
<feature type="transmembrane region" description="Helical" evidence="1">
    <location>
        <begin position="31"/>
        <end position="51"/>
    </location>
</feature>
<evidence type="ECO:0000313" key="2">
    <source>
        <dbReference type="EMBL" id="KNZ54326.1"/>
    </source>
</evidence>
<dbReference type="Proteomes" id="UP000037035">
    <property type="component" value="Unassembled WGS sequence"/>
</dbReference>
<organism evidence="2 3">
    <name type="scientific">Puccinia sorghi</name>
    <dbReference type="NCBI Taxonomy" id="27349"/>
    <lineage>
        <taxon>Eukaryota</taxon>
        <taxon>Fungi</taxon>
        <taxon>Dikarya</taxon>
        <taxon>Basidiomycota</taxon>
        <taxon>Pucciniomycotina</taxon>
        <taxon>Pucciniomycetes</taxon>
        <taxon>Pucciniales</taxon>
        <taxon>Pucciniaceae</taxon>
        <taxon>Puccinia</taxon>
    </lineage>
</organism>
<proteinExistence type="predicted"/>
<dbReference type="VEuPathDB" id="FungiDB:VP01_2978g3"/>
<feature type="transmembrane region" description="Helical" evidence="1">
    <location>
        <begin position="458"/>
        <end position="478"/>
    </location>
</feature>
<reference evidence="2 3" key="1">
    <citation type="submission" date="2015-08" db="EMBL/GenBank/DDBJ databases">
        <title>Next Generation Sequencing and Analysis of the Genome of Puccinia sorghi L Schw, the Causal Agent of Maize Common Rust.</title>
        <authorList>
            <person name="Rochi L."/>
            <person name="Burguener G."/>
            <person name="Darino M."/>
            <person name="Turjanski A."/>
            <person name="Kreff E."/>
            <person name="Dieguez M.J."/>
            <person name="Sacco F."/>
        </authorList>
    </citation>
    <scope>NUCLEOTIDE SEQUENCE [LARGE SCALE GENOMIC DNA]</scope>
    <source>
        <strain evidence="2 3">RO10H11247</strain>
    </source>
</reference>
<evidence type="ECO:0000256" key="1">
    <source>
        <dbReference type="SAM" id="Phobius"/>
    </source>
</evidence>
<keyword evidence="1" id="KW-1133">Transmembrane helix</keyword>
<gene>
    <name evidence="2" type="ORF">VP01_2978g3</name>
</gene>
<dbReference type="AlphaFoldDB" id="A0A0L6V0N8"/>
<keyword evidence="1" id="KW-0472">Membrane</keyword>
<protein>
    <submittedName>
        <fullName evidence="2">Uncharacterized protein</fullName>
    </submittedName>
</protein>
<sequence length="479" mass="54507">MTDNQKTTTKPLHHQYHWKPSTRRKRIAKPWPLIITPIVCLIILLVYRLLFTNQPSYQHRNISSPHCHQSIHLLTSHSSSQFVLAPQHALKNLTETTPVSSLNVLLFNSPSLDPERSLNRVLSFLAPLPTYSLVIVCSPASQCPQPAAHRLIPSLSTYTPALTADSILILDGDSLPHGLDRLWLDTAAELALSRARIVAAIGASPATLPPTMACISRHGPASLSLPPFLLPTRRWPTDNPSIQGISHPLPLSFLLATKLRWPSLILPLRNSTLDHNYLSQICHNSIRELSQIRLASLNQNHDRNQEEINEDPDLDEVETASNDELIDWLTMACKLIEKFDAEIYLVSPSDQDGNEGPEDQQQLEEILKTRMKSCSRSPHLIIHLLKPPSYTSSATRHPHSTLHTRINQLINSQPSLELIFYRLTADNPISLPHHFFKNLSDHQPQQQNSHDQKDPVRYPMFFFFLFSFFFFLVFFFFFF</sequence>